<feature type="region of interest" description="Disordered" evidence="1">
    <location>
        <begin position="79"/>
        <end position="117"/>
    </location>
</feature>
<sequence length="117" mass="12744">MPDAYVIQIGGRTAGIVARDGRDCSFNFFAASQMFNAMEGQRFEDPAAAEKTARYLAKHGSLPRKPDVALVASAGPPDVVLTPPLNPEPNQPAPFRPEPFSPEPFTPAPWRRQARVV</sequence>
<reference evidence="2 3" key="1">
    <citation type="journal article" date="2010" name="J. Bacteriol.">
        <title>Complete genome sequence of the aerobic facultative methanotroph Methylocella silvestris BL2.</title>
        <authorList>
            <person name="Chen Y."/>
            <person name="Crombie A."/>
            <person name="Rahman M.T."/>
            <person name="Dedysh S.N."/>
            <person name="Liesack W."/>
            <person name="Stott M.B."/>
            <person name="Alam M."/>
            <person name="Theisen A.R."/>
            <person name="Murrell J.C."/>
            <person name="Dunfield P.F."/>
        </authorList>
    </citation>
    <scope>NUCLEOTIDE SEQUENCE [LARGE SCALE GENOMIC DNA]</scope>
    <source>
        <strain evidence="3">DSM 15510 / CIP 108128 / LMG 27833 / NCIMB 13906 / BL2</strain>
    </source>
</reference>
<dbReference type="AlphaFoldDB" id="B8EN19"/>
<dbReference type="EMBL" id="CP001280">
    <property type="protein sequence ID" value="ACK49154.1"/>
    <property type="molecule type" value="Genomic_DNA"/>
</dbReference>
<keyword evidence="3" id="KW-1185">Reference proteome</keyword>
<protein>
    <submittedName>
        <fullName evidence="2">Uncharacterized protein</fullName>
    </submittedName>
</protein>
<gene>
    <name evidence="2" type="ordered locus">Msil_0173</name>
</gene>
<evidence type="ECO:0000313" key="2">
    <source>
        <dbReference type="EMBL" id="ACK49154.1"/>
    </source>
</evidence>
<evidence type="ECO:0000256" key="1">
    <source>
        <dbReference type="SAM" id="MobiDB-lite"/>
    </source>
</evidence>
<dbReference type="Proteomes" id="UP000002257">
    <property type="component" value="Chromosome"/>
</dbReference>
<name>B8EN19_METSB</name>
<accession>B8EN19</accession>
<evidence type="ECO:0000313" key="3">
    <source>
        <dbReference type="Proteomes" id="UP000002257"/>
    </source>
</evidence>
<organism evidence="2 3">
    <name type="scientific">Methylocella silvestris (strain DSM 15510 / CIP 108128 / LMG 27833 / NCIMB 13906 / BL2)</name>
    <dbReference type="NCBI Taxonomy" id="395965"/>
    <lineage>
        <taxon>Bacteria</taxon>
        <taxon>Pseudomonadati</taxon>
        <taxon>Pseudomonadota</taxon>
        <taxon>Alphaproteobacteria</taxon>
        <taxon>Hyphomicrobiales</taxon>
        <taxon>Beijerinckiaceae</taxon>
        <taxon>Methylocella</taxon>
    </lineage>
</organism>
<dbReference type="OrthoDB" id="7584850at2"/>
<dbReference type="KEGG" id="msl:Msil_0173"/>
<proteinExistence type="predicted"/>
<dbReference type="eggNOG" id="ENOG5032ZMN">
    <property type="taxonomic scope" value="Bacteria"/>
</dbReference>
<dbReference type="HOGENOM" id="CLU_2082066_0_0_5"/>
<feature type="compositionally biased region" description="Pro residues" evidence="1">
    <location>
        <begin position="84"/>
        <end position="107"/>
    </location>
</feature>